<organism evidence="2 3">
    <name type="scientific">Ciona intestinalis</name>
    <name type="common">Transparent sea squirt</name>
    <name type="synonym">Ascidia intestinalis</name>
    <dbReference type="NCBI Taxonomy" id="7719"/>
    <lineage>
        <taxon>Eukaryota</taxon>
        <taxon>Metazoa</taxon>
        <taxon>Chordata</taxon>
        <taxon>Tunicata</taxon>
        <taxon>Ascidiacea</taxon>
        <taxon>Phlebobranchia</taxon>
        <taxon>Cionidae</taxon>
        <taxon>Ciona</taxon>
    </lineage>
</organism>
<dbReference type="AlphaFoldDB" id="H2XX59"/>
<keyword evidence="3" id="KW-1185">Reference proteome</keyword>
<proteinExistence type="predicted"/>
<dbReference type="Ensembl" id="ENSCINT00000034789.1">
    <property type="protein sequence ID" value="ENSCINP00000034243.1"/>
    <property type="gene ID" value="ENSCING00000023143.1"/>
</dbReference>
<evidence type="ECO:0000313" key="3">
    <source>
        <dbReference type="Proteomes" id="UP000008144"/>
    </source>
</evidence>
<reference evidence="2" key="2">
    <citation type="submission" date="2025-08" db="UniProtKB">
        <authorList>
            <consortium name="Ensembl"/>
        </authorList>
    </citation>
    <scope>IDENTIFICATION</scope>
</reference>
<dbReference type="InParanoid" id="H2XX59"/>
<dbReference type="HOGENOM" id="CLU_1158633_0_0_1"/>
<reference evidence="3" key="1">
    <citation type="journal article" date="2002" name="Science">
        <title>The draft genome of Ciona intestinalis: insights into chordate and vertebrate origins.</title>
        <authorList>
            <person name="Dehal P."/>
            <person name="Satou Y."/>
            <person name="Campbell R.K."/>
            <person name="Chapman J."/>
            <person name="Degnan B."/>
            <person name="De Tomaso A."/>
            <person name="Davidson B."/>
            <person name="Di Gregorio A."/>
            <person name="Gelpke M."/>
            <person name="Goodstein D.M."/>
            <person name="Harafuji N."/>
            <person name="Hastings K.E."/>
            <person name="Ho I."/>
            <person name="Hotta K."/>
            <person name="Huang W."/>
            <person name="Kawashima T."/>
            <person name="Lemaire P."/>
            <person name="Martinez D."/>
            <person name="Meinertzhagen I.A."/>
            <person name="Necula S."/>
            <person name="Nonaka M."/>
            <person name="Putnam N."/>
            <person name="Rash S."/>
            <person name="Saiga H."/>
            <person name="Satake M."/>
            <person name="Terry A."/>
            <person name="Yamada L."/>
            <person name="Wang H.G."/>
            <person name="Awazu S."/>
            <person name="Azumi K."/>
            <person name="Boore J."/>
            <person name="Branno M."/>
            <person name="Chin-Bow S."/>
            <person name="DeSantis R."/>
            <person name="Doyle S."/>
            <person name="Francino P."/>
            <person name="Keys D.N."/>
            <person name="Haga S."/>
            <person name="Hayashi H."/>
            <person name="Hino K."/>
            <person name="Imai K.S."/>
            <person name="Inaba K."/>
            <person name="Kano S."/>
            <person name="Kobayashi K."/>
            <person name="Kobayashi M."/>
            <person name="Lee B.I."/>
            <person name="Makabe K.W."/>
            <person name="Manohar C."/>
            <person name="Matassi G."/>
            <person name="Medina M."/>
            <person name="Mochizuki Y."/>
            <person name="Mount S."/>
            <person name="Morishita T."/>
            <person name="Miura S."/>
            <person name="Nakayama A."/>
            <person name="Nishizaka S."/>
            <person name="Nomoto H."/>
            <person name="Ohta F."/>
            <person name="Oishi K."/>
            <person name="Rigoutsos I."/>
            <person name="Sano M."/>
            <person name="Sasaki A."/>
            <person name="Sasakura Y."/>
            <person name="Shoguchi E."/>
            <person name="Shin-i T."/>
            <person name="Spagnuolo A."/>
            <person name="Stainier D."/>
            <person name="Suzuki M.M."/>
            <person name="Tassy O."/>
            <person name="Takatori N."/>
            <person name="Tokuoka M."/>
            <person name="Yagi K."/>
            <person name="Yoshizaki F."/>
            <person name="Wada S."/>
            <person name="Zhang C."/>
            <person name="Hyatt P.D."/>
            <person name="Larimer F."/>
            <person name="Detter C."/>
            <person name="Doggett N."/>
            <person name="Glavina T."/>
            <person name="Hawkins T."/>
            <person name="Richardson P."/>
            <person name="Lucas S."/>
            <person name="Kohara Y."/>
            <person name="Levine M."/>
            <person name="Satoh N."/>
            <person name="Rokhsar D.S."/>
        </authorList>
    </citation>
    <scope>NUCLEOTIDE SEQUENCE [LARGE SCALE GENOMIC DNA]</scope>
</reference>
<accession>H2XX59</accession>
<protein>
    <submittedName>
        <fullName evidence="2">Uncharacterized protein</fullName>
    </submittedName>
</protein>
<name>H2XX59_CIOIN</name>
<feature type="region of interest" description="Disordered" evidence="1">
    <location>
        <begin position="86"/>
        <end position="108"/>
    </location>
</feature>
<reference evidence="2" key="3">
    <citation type="submission" date="2025-09" db="UniProtKB">
        <authorList>
            <consortium name="Ensembl"/>
        </authorList>
    </citation>
    <scope>IDENTIFICATION</scope>
</reference>
<evidence type="ECO:0000313" key="2">
    <source>
        <dbReference type="Ensembl" id="ENSCINP00000034243.1"/>
    </source>
</evidence>
<dbReference type="Proteomes" id="UP000008144">
    <property type="component" value="Unassembled WGS sequence"/>
</dbReference>
<sequence>MESVSSSIHSCSLCENRINLSAECCCKDSEEDIFEIKEDRLLKRCNLESGDKVCAKHLEKVKSGIIFGGSGIGCCAPFHLGTPSGKRLRSVPKPWRPHFEKSEPSPRQNQRYMPTLQICDQCYNITMDIMHSANKPDDDDVTDSDYDVIISSPQNKYMSPRKWVSSLSMQCMGGSNSGSTWSLSSTQSSRTQPTGDFLSLYAAHTENPSLPQPIPDSIRRFFRHKSKTPVNFNGFDSFSN</sequence>
<evidence type="ECO:0000256" key="1">
    <source>
        <dbReference type="SAM" id="MobiDB-lite"/>
    </source>
</evidence>